<dbReference type="SUPFAM" id="SSF57196">
    <property type="entry name" value="EGF/Laminin"/>
    <property type="match status" value="1"/>
</dbReference>
<organism evidence="21">
    <name type="scientific">Halocynthia roretzi</name>
    <name type="common">Sea squirt</name>
    <name type="synonym">Cynthia roretzi</name>
    <dbReference type="NCBI Taxonomy" id="7729"/>
    <lineage>
        <taxon>Eukaryota</taxon>
        <taxon>Metazoa</taxon>
        <taxon>Chordata</taxon>
        <taxon>Tunicata</taxon>
        <taxon>Ascidiacea</taxon>
        <taxon>Stolidobranchia</taxon>
        <taxon>Pyuridae</taxon>
        <taxon>Halocynthia</taxon>
    </lineage>
</organism>
<dbReference type="GO" id="GO:0006508">
    <property type="term" value="P:proteolysis"/>
    <property type="evidence" value="ECO:0007669"/>
    <property type="project" value="UniProtKB-KW"/>
</dbReference>
<feature type="binding site" evidence="13">
    <location>
        <position position="142"/>
    </location>
    <ligand>
        <name>Ca(2+)</name>
        <dbReference type="ChEBI" id="CHEBI:29108"/>
        <label>2</label>
    </ligand>
</feature>
<dbReference type="InterPro" id="IPR000859">
    <property type="entry name" value="CUB_dom"/>
</dbReference>
<feature type="disulfide bond" evidence="11">
    <location>
        <begin position="413"/>
        <end position="452"/>
    </location>
</feature>
<dbReference type="InterPro" id="IPR024175">
    <property type="entry name" value="Pept_S1A_C1r/C1S/mannan-bd"/>
</dbReference>
<keyword evidence="7 11" id="KW-1015">Disulfide bond</keyword>
<dbReference type="PANTHER" id="PTHR24255:SF38">
    <property type="entry name" value="MANNAN-BINDING LECTIN SERINE PROTEASE 1-LIKE"/>
    <property type="match status" value="1"/>
</dbReference>
<feature type="binding site" evidence="13">
    <location>
        <position position="80"/>
    </location>
    <ligand>
        <name>Ca(2+)</name>
        <dbReference type="ChEBI" id="CHEBI:29108"/>
        <label>1</label>
    </ligand>
</feature>
<feature type="active site" description="Charge relay system" evidence="10">
    <location>
        <position position="579"/>
    </location>
</feature>
<dbReference type="Pfam" id="PF00084">
    <property type="entry name" value="Sushi"/>
    <property type="match status" value="1"/>
</dbReference>
<feature type="disulfide bond" description="Interchain (between heavy and light chains)" evidence="11">
    <location>
        <begin position="456"/>
        <end position="599"/>
    </location>
</feature>
<dbReference type="Gene3D" id="2.60.120.290">
    <property type="entry name" value="Spermadhesin, CUB domain"/>
    <property type="match status" value="2"/>
</dbReference>
<feature type="binding site" evidence="13">
    <location>
        <position position="301"/>
    </location>
    <ligand>
        <name>Ca(2+)</name>
        <dbReference type="ChEBI" id="CHEBI:29108"/>
        <label>3</label>
    </ligand>
</feature>
<evidence type="ECO:0000256" key="2">
    <source>
        <dbReference type="ARBA" id="ARBA00022659"/>
    </source>
</evidence>
<feature type="disulfide bond" evidence="11">
    <location>
        <begin position="656"/>
        <end position="675"/>
    </location>
</feature>
<dbReference type="SMART" id="SM00020">
    <property type="entry name" value="Tryp_SPc"/>
    <property type="match status" value="1"/>
</dbReference>
<feature type="chain" id="PRO_5004156779" evidence="17">
    <location>
        <begin position="20"/>
        <end position="746"/>
    </location>
</feature>
<evidence type="ECO:0000259" key="19">
    <source>
        <dbReference type="PROSITE" id="PS50240"/>
    </source>
</evidence>
<comment type="PTM">
    <text evidence="12">The iron and 2-oxoglutarate dependent 3-hydroxylation of aspartate and asparagine is (R) stereospecific within EGF domains.</text>
</comment>
<feature type="disulfide bond" evidence="11">
    <location>
        <begin position="146"/>
        <end position="170"/>
    </location>
</feature>
<feature type="disulfide bond" evidence="11">
    <location>
        <begin position="77"/>
        <end position="95"/>
    </location>
</feature>
<dbReference type="GO" id="GO:0005615">
    <property type="term" value="C:extracellular space"/>
    <property type="evidence" value="ECO:0007669"/>
    <property type="project" value="TreeGrafter"/>
</dbReference>
<dbReference type="Gene3D" id="2.10.70.10">
    <property type="entry name" value="Complement Module, domain 1"/>
    <property type="match status" value="2"/>
</dbReference>
<evidence type="ECO:0000256" key="17">
    <source>
        <dbReference type="SAM" id="SignalP"/>
    </source>
</evidence>
<dbReference type="FunFam" id="2.40.10.10:FF:000068">
    <property type="entry name" value="transmembrane protease serine 2"/>
    <property type="match status" value="1"/>
</dbReference>
<keyword evidence="1" id="KW-0245">EGF-like domain</keyword>
<dbReference type="InterPro" id="IPR033116">
    <property type="entry name" value="TRYPSIN_SER"/>
</dbReference>
<feature type="disulfide bond" evidence="11">
    <location>
        <begin position="181"/>
        <end position="194"/>
    </location>
</feature>
<evidence type="ECO:0000256" key="11">
    <source>
        <dbReference type="PIRSR" id="PIRSR001155-2"/>
    </source>
</evidence>
<feature type="active site" description="Charge relay system" evidence="10">
    <location>
        <position position="527"/>
    </location>
</feature>
<feature type="binding site" evidence="13">
    <location>
        <position position="126"/>
    </location>
    <ligand>
        <name>Ca(2+)</name>
        <dbReference type="ChEBI" id="CHEBI:29108"/>
        <label>1</label>
    </ligand>
</feature>
<keyword evidence="5 16" id="KW-0378">Hydrolase</keyword>
<dbReference type="Pfam" id="PF00089">
    <property type="entry name" value="Trypsin"/>
    <property type="match status" value="1"/>
</dbReference>
<evidence type="ECO:0000256" key="5">
    <source>
        <dbReference type="ARBA" id="ARBA00022801"/>
    </source>
</evidence>
<dbReference type="PROSITE" id="PS00135">
    <property type="entry name" value="TRYPSIN_SER"/>
    <property type="match status" value="1"/>
</dbReference>
<feature type="binding site" evidence="13">
    <location>
        <position position="299"/>
    </location>
    <ligand>
        <name>Ca(2+)</name>
        <dbReference type="ChEBI" id="CHEBI:29108"/>
        <label>3</label>
    </ligand>
</feature>
<keyword evidence="13" id="KW-0479">Metal-binding</keyword>
<feature type="disulfide bond" evidence="11">
    <location>
        <begin position="686"/>
        <end position="722"/>
    </location>
</feature>
<feature type="domain" description="CUB" evidence="18">
    <location>
        <begin position="14"/>
        <end position="141"/>
    </location>
</feature>
<keyword evidence="2 15" id="KW-0768">Sushi</keyword>
<dbReference type="InterPro" id="IPR001254">
    <property type="entry name" value="Trypsin_dom"/>
</dbReference>
<feature type="disulfide bond" evidence="11">
    <location>
        <begin position="166"/>
        <end position="179"/>
    </location>
</feature>
<evidence type="ECO:0000259" key="20">
    <source>
        <dbReference type="PROSITE" id="PS50923"/>
    </source>
</evidence>
<evidence type="ECO:0000256" key="9">
    <source>
        <dbReference type="ARBA" id="ARBA00024195"/>
    </source>
</evidence>
<dbReference type="InterPro" id="IPR043504">
    <property type="entry name" value="Peptidase_S1_PA_chymotrypsin"/>
</dbReference>
<dbReference type="FunFam" id="2.60.120.290:FF:000005">
    <property type="entry name" value="Procollagen C-endopeptidase enhancer 1"/>
    <property type="match status" value="1"/>
</dbReference>
<feature type="binding site" evidence="13">
    <location>
        <position position="172"/>
    </location>
    <ligand>
        <name>Ca(2+)</name>
        <dbReference type="ChEBI" id="CHEBI:29108"/>
        <label>2</label>
    </ligand>
</feature>
<name>O01654_HALRO</name>
<comment type="similarity">
    <text evidence="9">Belongs to the peptidase S1 family. CLIP subfamily.</text>
</comment>
<dbReference type="Pfam" id="PF00431">
    <property type="entry name" value="CUB"/>
    <property type="match status" value="2"/>
</dbReference>
<feature type="domain" description="Peptidase S1" evidence="19">
    <location>
        <begin position="472"/>
        <end position="746"/>
    </location>
</feature>
<dbReference type="PROSITE" id="PS50240">
    <property type="entry name" value="TRYPSIN_DOM"/>
    <property type="match status" value="1"/>
</dbReference>
<evidence type="ECO:0000313" key="21">
    <source>
        <dbReference type="EMBL" id="BAA19762.1"/>
    </source>
</evidence>
<dbReference type="PRINTS" id="PR00722">
    <property type="entry name" value="CHYMOTRYPSIN"/>
</dbReference>
<dbReference type="InterPro" id="IPR035976">
    <property type="entry name" value="Sushi/SCR/CCP_sf"/>
</dbReference>
<evidence type="ECO:0000256" key="3">
    <source>
        <dbReference type="ARBA" id="ARBA00022670"/>
    </source>
</evidence>
<dbReference type="GO" id="GO:0004252">
    <property type="term" value="F:serine-type endopeptidase activity"/>
    <property type="evidence" value="ECO:0007669"/>
    <property type="project" value="InterPro"/>
</dbReference>
<feature type="binding site" evidence="13">
    <location>
        <position position="250"/>
    </location>
    <ligand>
        <name>Ca(2+)</name>
        <dbReference type="ChEBI" id="CHEBI:29108"/>
        <label>3</label>
    </ligand>
</feature>
<dbReference type="GO" id="GO:0005509">
    <property type="term" value="F:calcium ion binding"/>
    <property type="evidence" value="ECO:0007669"/>
    <property type="project" value="InterPro"/>
</dbReference>
<feature type="binding site" evidence="13">
    <location>
        <position position="128"/>
    </location>
    <ligand>
        <name>Ca(2+)</name>
        <dbReference type="ChEBI" id="CHEBI:29108"/>
        <label>1</label>
    </ligand>
</feature>
<dbReference type="SMART" id="SM00179">
    <property type="entry name" value="EGF_CA"/>
    <property type="match status" value="1"/>
</dbReference>
<keyword evidence="3 16" id="KW-0645">Protease</keyword>
<dbReference type="SUPFAM" id="SSF49854">
    <property type="entry name" value="Spermadhesin, CUB domain"/>
    <property type="match status" value="2"/>
</dbReference>
<evidence type="ECO:0000256" key="12">
    <source>
        <dbReference type="PIRSR" id="PIRSR001155-3"/>
    </source>
</evidence>
<reference evidence="21" key="1">
    <citation type="journal article" date="1997" name="Proc. Natl. Acad. Sci. U.S.A.">
        <title>Ancient origin of the complement lectin pathway revealed by molecular cloning of mannan binding protein-associated serine protease from a urochordate, the Japanese ascidian, Halocynthia roretzi.</title>
        <authorList>
            <person name="Ji X."/>
            <person name="Azumi K."/>
            <person name="Sasaki M."/>
            <person name="Nonaka M."/>
        </authorList>
    </citation>
    <scope>NUCLEOTIDE SEQUENCE</scope>
    <source>
        <tissue evidence="21">Hepatopancreas</tissue>
    </source>
</reference>
<evidence type="ECO:0000256" key="6">
    <source>
        <dbReference type="ARBA" id="ARBA00022825"/>
    </source>
</evidence>
<feature type="disulfide bond" evidence="11">
    <location>
        <begin position="318"/>
        <end position="363"/>
    </location>
</feature>
<feature type="modified residue" description="Phosphoserine; by CK2" evidence="12">
    <location>
        <position position="213"/>
    </location>
</feature>
<dbReference type="CDD" id="cd00041">
    <property type="entry name" value="CUB"/>
    <property type="match status" value="2"/>
</dbReference>
<dbReference type="PROSITE" id="PS01180">
    <property type="entry name" value="CUB"/>
    <property type="match status" value="2"/>
</dbReference>
<evidence type="ECO:0000259" key="18">
    <source>
        <dbReference type="PROSITE" id="PS01180"/>
    </source>
</evidence>
<dbReference type="GO" id="GO:0006956">
    <property type="term" value="P:complement activation"/>
    <property type="evidence" value="ECO:0007669"/>
    <property type="project" value="InterPro"/>
</dbReference>
<dbReference type="EMBL" id="D88204">
    <property type="protein sequence ID" value="BAA19762.1"/>
    <property type="molecule type" value="mRNA"/>
</dbReference>
<evidence type="ECO:0000256" key="10">
    <source>
        <dbReference type="PIRSR" id="PIRSR001155-1"/>
    </source>
</evidence>
<feature type="binding site" evidence="13">
    <location>
        <position position="145"/>
    </location>
    <ligand>
        <name>Ca(2+)</name>
        <dbReference type="ChEBI" id="CHEBI:29108"/>
        <label>2</label>
    </ligand>
</feature>
<feature type="disulfide bond" evidence="11 14">
    <location>
        <begin position="257"/>
        <end position="274"/>
    </location>
</feature>
<dbReference type="InterPro" id="IPR018114">
    <property type="entry name" value="TRYPSIN_HIS"/>
</dbReference>
<dbReference type="InterPro" id="IPR000436">
    <property type="entry name" value="Sushi_SCR_CCP_dom"/>
</dbReference>
<evidence type="ECO:0000256" key="14">
    <source>
        <dbReference type="PROSITE-ProRule" id="PRU00059"/>
    </source>
</evidence>
<keyword evidence="13" id="KW-0106">Calcium</keyword>
<evidence type="ECO:0000256" key="16">
    <source>
        <dbReference type="RuleBase" id="RU363034"/>
    </source>
</evidence>
<dbReference type="PROSITE" id="PS00134">
    <property type="entry name" value="TRYPSIN_HIS"/>
    <property type="match status" value="1"/>
</dbReference>
<feature type="signal peptide" evidence="17">
    <location>
        <begin position="1"/>
        <end position="19"/>
    </location>
</feature>
<dbReference type="InterPro" id="IPR001314">
    <property type="entry name" value="Peptidase_S1A"/>
</dbReference>
<keyword evidence="8 12" id="KW-0379">Hydroxylation</keyword>
<evidence type="ECO:0000256" key="13">
    <source>
        <dbReference type="PIRSR" id="PIRSR001155-4"/>
    </source>
</evidence>
<dbReference type="SMART" id="SM00042">
    <property type="entry name" value="CUB"/>
    <property type="match status" value="2"/>
</dbReference>
<sequence>MRFLYGTAIVLLYCNSVFSAELLTAHFGNFSSPNYPRSYPDNSNLTWNIRVQHGYRMSIRFSTFDLEDSYEDGIGSCVYDYVEITESNKTVAKFCGNYQLFPTDAPNPSKFIYTSQNEVRVTFVSDYSISLSGFQAHYAQIDINECELMETKKRTIIEDWDELVVCSHYCRNVPGSYYCGCRPKFTLDANRHTCVASFCENQVLTDDNSGHISSPEYPELYAKLTDCSWTIQLREGLSVNLIFERAFGIEEHEEEGCTYDRLEVLHKSTTDIYCGNQAPGNGTVMPMNTNLVQLKFHTDLSVEKKGFSVRYTSTRIKCLHALHDPRNGSLSFSHSRSYHEFEDVATFSCDRGFDIIGVPRLKCLSDGSWSHSAPICQIKSCGVPQFLLDLPNSHIVEYENSKTTYSEVLDVTCNQWYGMISGASKWICENSKIWTEHGGLVAINNFNNKPVCKPICGKKLYNDPADWIESQASGGKIIKRRGEWPWMTLVDLGDNEAKGKYGISGLNGTNYCGGSLVDENIVITAAHCVELRNPSDITAWFGVDDRSINDNIVQKRDILEINIHQDYENKRHTTPFDSDIAVLKLDSPVTLTPVVRPICLPLTETEKQLPQKSQNPQHNVNTWYKGVVTGWGKTEVGTLSNHLLKVRLPFVSNEVCQTGYDELYEHITITENMICAGYPGGHRDACKGDSGGPLMFPDRITNTWFLNGIVSFGDSSDRENFCGQARTYGAYTNVGKFIDWISSFLD</sequence>
<feature type="binding site" evidence="13">
    <location>
        <position position="67"/>
    </location>
    <ligand>
        <name>Ca(2+)</name>
        <dbReference type="ChEBI" id="CHEBI:29108"/>
        <label>1</label>
    </ligand>
</feature>
<dbReference type="InterPro" id="IPR001881">
    <property type="entry name" value="EGF-like_Ca-bd_dom"/>
</dbReference>
<dbReference type="SMART" id="SM00032">
    <property type="entry name" value="CCP"/>
    <property type="match status" value="2"/>
</dbReference>
<keyword evidence="12" id="KW-0597">Phosphoprotein</keyword>
<dbReference type="CDD" id="cd00190">
    <property type="entry name" value="Tryp_SPc"/>
    <property type="match status" value="1"/>
</dbReference>
<feature type="binding site" evidence="13">
    <location>
        <position position="260"/>
    </location>
    <ligand>
        <name>Ca(2+)</name>
        <dbReference type="ChEBI" id="CHEBI:29108"/>
        <label>3</label>
    </ligand>
</feature>
<dbReference type="InterPro" id="IPR035914">
    <property type="entry name" value="Sperma_CUB_dom_sf"/>
</dbReference>
<feature type="disulfide bond" evidence="11 15">
    <location>
        <begin position="349"/>
        <end position="376"/>
    </location>
</feature>
<dbReference type="CDD" id="cd00054">
    <property type="entry name" value="EGF_CA"/>
    <property type="match status" value="1"/>
</dbReference>
<dbReference type="PANTHER" id="PTHR24255">
    <property type="entry name" value="COMPLEMENT COMPONENT 1, S SUBCOMPONENT-RELATED"/>
    <property type="match status" value="1"/>
</dbReference>
<keyword evidence="6 16" id="KW-0720">Serine protease</keyword>
<dbReference type="Gene3D" id="2.10.25.10">
    <property type="entry name" value="Laminin"/>
    <property type="match status" value="1"/>
</dbReference>
<dbReference type="SUPFAM" id="SSF50494">
    <property type="entry name" value="Trypsin-like serine proteases"/>
    <property type="match status" value="1"/>
</dbReference>
<feature type="domain" description="Sushi" evidence="20">
    <location>
        <begin position="316"/>
        <end position="378"/>
    </location>
</feature>
<feature type="disulfide bond" evidence="11">
    <location>
        <begin position="199"/>
        <end position="227"/>
    </location>
</feature>
<dbReference type="PROSITE" id="PS50923">
    <property type="entry name" value="SUSHI"/>
    <property type="match status" value="2"/>
</dbReference>
<evidence type="ECO:0000256" key="1">
    <source>
        <dbReference type="ARBA" id="ARBA00022536"/>
    </source>
</evidence>
<dbReference type="CDD" id="cd00033">
    <property type="entry name" value="CCP"/>
    <property type="match status" value="1"/>
</dbReference>
<feature type="active site" description="Charge relay system" evidence="10">
    <location>
        <position position="690"/>
    </location>
</feature>
<dbReference type="InterPro" id="IPR009003">
    <property type="entry name" value="Peptidase_S1_PA"/>
</dbReference>
<keyword evidence="4 17" id="KW-0732">Signal</keyword>
<feature type="domain" description="CUB" evidence="18">
    <location>
        <begin position="199"/>
        <end position="314"/>
    </location>
</feature>
<protein>
    <submittedName>
        <fullName evidence="21">AsMASPa</fullName>
    </submittedName>
</protein>
<evidence type="ECO:0000256" key="4">
    <source>
        <dbReference type="ARBA" id="ARBA00022729"/>
    </source>
</evidence>
<accession>O01654</accession>
<feature type="domain" description="Sushi" evidence="20">
    <location>
        <begin position="379"/>
        <end position="454"/>
    </location>
</feature>
<proteinExistence type="evidence at transcript level"/>
<dbReference type="PIRSF" id="PIRSF001155">
    <property type="entry name" value="C1r_C1s_MASP"/>
    <property type="match status" value="1"/>
</dbReference>
<feature type="disulfide bond" evidence="11">
    <location>
        <begin position="381"/>
        <end position="428"/>
    </location>
</feature>
<evidence type="ECO:0000256" key="7">
    <source>
        <dbReference type="ARBA" id="ARBA00023157"/>
    </source>
</evidence>
<dbReference type="AlphaFoldDB" id="O01654"/>
<evidence type="ECO:0000256" key="8">
    <source>
        <dbReference type="ARBA" id="ARBA00023278"/>
    </source>
</evidence>
<comment type="caution">
    <text evidence="15">Lacks conserved residue(s) required for the propagation of feature annotation.</text>
</comment>
<dbReference type="FunFam" id="2.40.10.10:FF:000002">
    <property type="entry name" value="Transmembrane protease serine"/>
    <property type="match status" value="1"/>
</dbReference>
<feature type="modified residue" description="(3R)-3-hydroxyasparagine" evidence="12">
    <location>
        <position position="172"/>
    </location>
</feature>
<dbReference type="SUPFAM" id="SSF57535">
    <property type="entry name" value="Complement control module/SCR domain"/>
    <property type="match status" value="1"/>
</dbReference>
<dbReference type="Gene3D" id="2.40.10.10">
    <property type="entry name" value="Trypsin-like serine proteases"/>
    <property type="match status" value="2"/>
</dbReference>
<evidence type="ECO:0000256" key="15">
    <source>
        <dbReference type="PROSITE-ProRule" id="PRU00302"/>
    </source>
</evidence>